<name>A0A699VTC3_TANCI</name>
<feature type="non-terminal residue" evidence="1">
    <location>
        <position position="1"/>
    </location>
</feature>
<comment type="caution">
    <text evidence="1">The sequence shown here is derived from an EMBL/GenBank/DDBJ whole genome shotgun (WGS) entry which is preliminary data.</text>
</comment>
<dbReference type="AlphaFoldDB" id="A0A699VTC3"/>
<proteinExistence type="predicted"/>
<reference evidence="1" key="1">
    <citation type="journal article" date="2019" name="Sci. Rep.">
        <title>Draft genome of Tanacetum cinerariifolium, the natural source of mosquito coil.</title>
        <authorList>
            <person name="Yamashiro T."/>
            <person name="Shiraishi A."/>
            <person name="Satake H."/>
            <person name="Nakayama K."/>
        </authorList>
    </citation>
    <scope>NUCLEOTIDE SEQUENCE</scope>
</reference>
<accession>A0A699VTC3</accession>
<evidence type="ECO:0000313" key="1">
    <source>
        <dbReference type="EMBL" id="GFD36566.1"/>
    </source>
</evidence>
<dbReference type="EMBL" id="BKCJ011473438">
    <property type="protein sequence ID" value="GFD36566.1"/>
    <property type="molecule type" value="Genomic_DNA"/>
</dbReference>
<protein>
    <submittedName>
        <fullName evidence="1">Uncharacterized protein</fullName>
    </submittedName>
</protein>
<gene>
    <name evidence="1" type="ORF">Tci_908535</name>
</gene>
<sequence length="68" mass="7517">DASKHRRMIKEIDQAEIALDDEMFRVDDLDGEKVVVETTTGIKDSAAPITDEAARLSIAQQDEEANNS</sequence>
<organism evidence="1">
    <name type="scientific">Tanacetum cinerariifolium</name>
    <name type="common">Dalmatian daisy</name>
    <name type="synonym">Chrysanthemum cinerariifolium</name>
    <dbReference type="NCBI Taxonomy" id="118510"/>
    <lineage>
        <taxon>Eukaryota</taxon>
        <taxon>Viridiplantae</taxon>
        <taxon>Streptophyta</taxon>
        <taxon>Embryophyta</taxon>
        <taxon>Tracheophyta</taxon>
        <taxon>Spermatophyta</taxon>
        <taxon>Magnoliopsida</taxon>
        <taxon>eudicotyledons</taxon>
        <taxon>Gunneridae</taxon>
        <taxon>Pentapetalae</taxon>
        <taxon>asterids</taxon>
        <taxon>campanulids</taxon>
        <taxon>Asterales</taxon>
        <taxon>Asteraceae</taxon>
        <taxon>Asteroideae</taxon>
        <taxon>Anthemideae</taxon>
        <taxon>Anthemidinae</taxon>
        <taxon>Tanacetum</taxon>
    </lineage>
</organism>